<dbReference type="Proteomes" id="UP000288086">
    <property type="component" value="Unassembled WGS sequence"/>
</dbReference>
<sequence>MKKVLLVDDDEMIHEIVDSTLGDYRKIFQVSHAYDIKEAVRQVDRGDISLVITDLVMPGGDGFSFYRIFKKNILIYRG</sequence>
<comment type="caution">
    <text evidence="5">The sequence shown here is derived from an EMBL/GenBank/DDBJ whole genome shotgun (WGS) entry which is preliminary data.</text>
</comment>
<dbReference type="PANTHER" id="PTHR44591">
    <property type="entry name" value="STRESS RESPONSE REGULATOR PROTEIN 1"/>
    <property type="match status" value="1"/>
</dbReference>
<name>A0A444J8R9_9BACT</name>
<keyword evidence="1 3" id="KW-0597">Phosphoprotein</keyword>
<dbReference type="InterPro" id="IPR050595">
    <property type="entry name" value="Bact_response_regulator"/>
</dbReference>
<dbReference type="InterPro" id="IPR001789">
    <property type="entry name" value="Sig_transdc_resp-reg_receiver"/>
</dbReference>
<protein>
    <submittedName>
        <fullName evidence="5">Response regulator receiver domain-containing protein</fullName>
    </submittedName>
</protein>
<dbReference type="InterPro" id="IPR011006">
    <property type="entry name" value="CheY-like_superfamily"/>
</dbReference>
<evidence type="ECO:0000256" key="1">
    <source>
        <dbReference type="ARBA" id="ARBA00022553"/>
    </source>
</evidence>
<organism evidence="5 6">
    <name type="scientific">Candidatus Electrothrix communis</name>
    <dbReference type="NCBI Taxonomy" id="1859133"/>
    <lineage>
        <taxon>Bacteria</taxon>
        <taxon>Pseudomonadati</taxon>
        <taxon>Thermodesulfobacteriota</taxon>
        <taxon>Desulfobulbia</taxon>
        <taxon>Desulfobulbales</taxon>
        <taxon>Desulfobulbaceae</taxon>
        <taxon>Candidatus Electrothrix</taxon>
    </lineage>
</organism>
<evidence type="ECO:0000259" key="4">
    <source>
        <dbReference type="PROSITE" id="PS50110"/>
    </source>
</evidence>
<dbReference type="Gene3D" id="3.40.50.2300">
    <property type="match status" value="1"/>
</dbReference>
<gene>
    <name evidence="5" type="ORF">VT98_10441</name>
</gene>
<dbReference type="PROSITE" id="PS50110">
    <property type="entry name" value="RESPONSE_REGULATORY"/>
    <property type="match status" value="1"/>
</dbReference>
<feature type="domain" description="Response regulatory" evidence="4">
    <location>
        <begin position="3"/>
        <end position="78"/>
    </location>
</feature>
<keyword evidence="6" id="KW-1185">Reference proteome</keyword>
<reference evidence="5 6" key="1">
    <citation type="submission" date="2017-01" db="EMBL/GenBank/DDBJ databases">
        <title>The cable genome- insights into the physiology and evolution of filamentous bacteria capable of sulfide oxidation via long distance electron transfer.</title>
        <authorList>
            <person name="Schreiber L."/>
            <person name="Bjerg J.T."/>
            <person name="Boggild A."/>
            <person name="Van De Vossenberg J."/>
            <person name="Meysman F."/>
            <person name="Nielsen L.P."/>
            <person name="Schramm A."/>
            <person name="Kjeldsen K.U."/>
        </authorList>
    </citation>
    <scope>NUCLEOTIDE SEQUENCE [LARGE SCALE GENOMIC DNA]</scope>
    <source>
        <strain evidence="5">A1</strain>
    </source>
</reference>
<accession>A0A444J8R9</accession>
<dbReference type="GO" id="GO:0000160">
    <property type="term" value="P:phosphorelay signal transduction system"/>
    <property type="evidence" value="ECO:0007669"/>
    <property type="project" value="UniProtKB-KW"/>
</dbReference>
<evidence type="ECO:0000313" key="5">
    <source>
        <dbReference type="EMBL" id="RWX49485.1"/>
    </source>
</evidence>
<keyword evidence="2" id="KW-0902">Two-component regulatory system</keyword>
<feature type="modified residue" description="4-aspartylphosphate" evidence="3">
    <location>
        <position position="54"/>
    </location>
</feature>
<dbReference type="Pfam" id="PF00072">
    <property type="entry name" value="Response_reg"/>
    <property type="match status" value="1"/>
</dbReference>
<dbReference type="AlphaFoldDB" id="A0A444J8R9"/>
<evidence type="ECO:0000256" key="2">
    <source>
        <dbReference type="ARBA" id="ARBA00023012"/>
    </source>
</evidence>
<evidence type="ECO:0000313" key="6">
    <source>
        <dbReference type="Proteomes" id="UP000288086"/>
    </source>
</evidence>
<dbReference type="PANTHER" id="PTHR44591:SF14">
    <property type="entry name" value="PROTEIN PILG"/>
    <property type="match status" value="1"/>
</dbReference>
<proteinExistence type="predicted"/>
<evidence type="ECO:0000256" key="3">
    <source>
        <dbReference type="PROSITE-ProRule" id="PRU00169"/>
    </source>
</evidence>
<dbReference type="SUPFAM" id="SSF52172">
    <property type="entry name" value="CheY-like"/>
    <property type="match status" value="1"/>
</dbReference>
<dbReference type="EMBL" id="MTKP01000044">
    <property type="protein sequence ID" value="RWX49485.1"/>
    <property type="molecule type" value="Genomic_DNA"/>
</dbReference>